<feature type="transmembrane region" description="Helical" evidence="6">
    <location>
        <begin position="444"/>
        <end position="468"/>
    </location>
</feature>
<feature type="transmembrane region" description="Helical" evidence="6">
    <location>
        <begin position="521"/>
        <end position="541"/>
    </location>
</feature>
<dbReference type="InterPro" id="IPR002293">
    <property type="entry name" value="AA/rel_permease1"/>
</dbReference>
<feature type="transmembrane region" description="Helical" evidence="6">
    <location>
        <begin position="338"/>
        <end position="356"/>
    </location>
</feature>
<dbReference type="GO" id="GO:0005886">
    <property type="term" value="C:plasma membrane"/>
    <property type="evidence" value="ECO:0007669"/>
    <property type="project" value="UniProtKB-SubCell"/>
</dbReference>
<dbReference type="AlphaFoldDB" id="A0A1I7NCJ8"/>
<keyword evidence="5 6" id="KW-0472">Membrane</keyword>
<evidence type="ECO:0000313" key="8">
    <source>
        <dbReference type="Proteomes" id="UP000199423"/>
    </source>
</evidence>
<sequence>MTDTTLSPASARSAGVENTHSLVRTLNWTHAFWFAAGTPALVLFSVGAIAATAGNVSPLVWTISILFGFVQAFTYAEISSMYPHKSGGASVYGALAWVRYGKMLGPISVWSNWFSWSPVLAIGTGLGAGYILNLFFTADHWIQTWQITLLNLDFLKQGLSLRINSVFVLGWVLVLAVFCVQHRGVLKAANLQRILAITALAPLILIGLLPIFSGNISLENYLPFVPLAHDAAGAPVSGSWDMAGWTVFAGALFIAGWSTYAFETAVCYTREFRNPGTDTPRALISAGLLCVFVFSLVPLAFQGSLGLNGMLDPGIYSGMGVADAMAGMIGGGTVVNKILVVMLILALLLTVSMSMAGSARTLYQGSIDGWLPRYLSRVNSHGAPVAAMWTDLGFNMLLLMMSDYVFLLAIANVNYMIFNFLNLQSGWLHRVDRPDTPRPYRAPTSVLATGAVLGFVNLLLLGMGANIWGSGTLAAGFAVALMILPVFAFRHYVVDGGKFPKQTFEDFAGADETEVKTRAGILPYLTLLAGGSVIAFGYYIAVY</sequence>
<evidence type="ECO:0000256" key="2">
    <source>
        <dbReference type="ARBA" id="ARBA00022475"/>
    </source>
</evidence>
<feature type="transmembrane region" description="Helical" evidence="6">
    <location>
        <begin position="242"/>
        <end position="262"/>
    </location>
</feature>
<name>A0A1I7NCJ8_9HYPH</name>
<feature type="transmembrane region" description="Helical" evidence="6">
    <location>
        <begin position="192"/>
        <end position="212"/>
    </location>
</feature>
<reference evidence="8" key="1">
    <citation type="submission" date="2016-10" db="EMBL/GenBank/DDBJ databases">
        <authorList>
            <person name="Varghese N."/>
            <person name="Submissions S."/>
        </authorList>
    </citation>
    <scope>NUCLEOTIDE SEQUENCE [LARGE SCALE GENOMIC DNA]</scope>
    <source>
        <strain evidence="8">DSM 1565</strain>
    </source>
</reference>
<keyword evidence="2" id="KW-1003">Cell membrane</keyword>
<dbReference type="Pfam" id="PF13520">
    <property type="entry name" value="AA_permease_2"/>
    <property type="match status" value="1"/>
</dbReference>
<keyword evidence="4 6" id="KW-1133">Transmembrane helix</keyword>
<accession>A0A1I7NCJ8</accession>
<evidence type="ECO:0000256" key="1">
    <source>
        <dbReference type="ARBA" id="ARBA00004651"/>
    </source>
</evidence>
<comment type="subcellular location">
    <subcellularLocation>
        <location evidence="1">Cell membrane</location>
        <topology evidence="1">Multi-pass membrane protein</topology>
    </subcellularLocation>
</comment>
<proteinExistence type="predicted"/>
<feature type="transmembrane region" description="Helical" evidence="6">
    <location>
        <begin position="282"/>
        <end position="301"/>
    </location>
</feature>
<dbReference type="Gene3D" id="1.20.1740.10">
    <property type="entry name" value="Amino acid/polyamine transporter I"/>
    <property type="match status" value="1"/>
</dbReference>
<dbReference type="InterPro" id="IPR050367">
    <property type="entry name" value="APC_superfamily"/>
</dbReference>
<dbReference type="Proteomes" id="UP000199423">
    <property type="component" value="Unassembled WGS sequence"/>
</dbReference>
<evidence type="ECO:0000313" key="7">
    <source>
        <dbReference type="EMBL" id="SFV32283.1"/>
    </source>
</evidence>
<dbReference type="GO" id="GO:0022857">
    <property type="term" value="F:transmembrane transporter activity"/>
    <property type="evidence" value="ECO:0007669"/>
    <property type="project" value="InterPro"/>
</dbReference>
<keyword evidence="8" id="KW-1185">Reference proteome</keyword>
<feature type="transmembrane region" description="Helical" evidence="6">
    <location>
        <begin position="404"/>
        <end position="423"/>
    </location>
</feature>
<dbReference type="OrthoDB" id="9762947at2"/>
<evidence type="ECO:0000256" key="3">
    <source>
        <dbReference type="ARBA" id="ARBA00022692"/>
    </source>
</evidence>
<feature type="transmembrane region" description="Helical" evidence="6">
    <location>
        <begin position="31"/>
        <end position="53"/>
    </location>
</feature>
<evidence type="ECO:0000256" key="5">
    <source>
        <dbReference type="ARBA" id="ARBA00023136"/>
    </source>
</evidence>
<dbReference type="EMBL" id="FPCH01000002">
    <property type="protein sequence ID" value="SFV32283.1"/>
    <property type="molecule type" value="Genomic_DNA"/>
</dbReference>
<dbReference type="PIRSF" id="PIRSF006060">
    <property type="entry name" value="AA_transporter"/>
    <property type="match status" value="1"/>
</dbReference>
<evidence type="ECO:0000256" key="6">
    <source>
        <dbReference type="SAM" id="Phobius"/>
    </source>
</evidence>
<dbReference type="STRING" id="51670.SAMN04488557_1544"/>
<feature type="transmembrane region" description="Helical" evidence="6">
    <location>
        <begin position="159"/>
        <end position="180"/>
    </location>
</feature>
<gene>
    <name evidence="7" type="ORF">SAMN04488557_1544</name>
</gene>
<keyword evidence="3 6" id="KW-0812">Transmembrane</keyword>
<dbReference type="PANTHER" id="PTHR42770:SF11">
    <property type="entry name" value="INNER MEMBRANE TRANSPORT PROTEIN YBAT"/>
    <property type="match status" value="1"/>
</dbReference>
<dbReference type="RefSeq" id="WP_092866766.1">
    <property type="nucleotide sequence ID" value="NZ_FPCH01000002.1"/>
</dbReference>
<evidence type="ECO:0000256" key="4">
    <source>
        <dbReference type="ARBA" id="ARBA00022989"/>
    </source>
</evidence>
<protein>
    <submittedName>
        <fullName evidence="7">Amino acid transporter</fullName>
    </submittedName>
</protein>
<feature type="transmembrane region" description="Helical" evidence="6">
    <location>
        <begin position="474"/>
        <end position="493"/>
    </location>
</feature>
<feature type="transmembrane region" description="Helical" evidence="6">
    <location>
        <begin position="113"/>
        <end position="136"/>
    </location>
</feature>
<organism evidence="7 8">
    <name type="scientific">Hyphomicrobium facile</name>
    <dbReference type="NCBI Taxonomy" id="51670"/>
    <lineage>
        <taxon>Bacteria</taxon>
        <taxon>Pseudomonadati</taxon>
        <taxon>Pseudomonadota</taxon>
        <taxon>Alphaproteobacteria</taxon>
        <taxon>Hyphomicrobiales</taxon>
        <taxon>Hyphomicrobiaceae</taxon>
        <taxon>Hyphomicrobium</taxon>
    </lineage>
</organism>
<feature type="transmembrane region" description="Helical" evidence="6">
    <location>
        <begin position="59"/>
        <end position="76"/>
    </location>
</feature>
<dbReference type="PANTHER" id="PTHR42770">
    <property type="entry name" value="AMINO ACID TRANSPORTER-RELATED"/>
    <property type="match status" value="1"/>
</dbReference>